<dbReference type="GO" id="GO:0042834">
    <property type="term" value="F:peptidoglycan binding"/>
    <property type="evidence" value="ECO:0007669"/>
    <property type="project" value="InterPro"/>
</dbReference>
<dbReference type="Pfam" id="PF05036">
    <property type="entry name" value="SPOR"/>
    <property type="match status" value="1"/>
</dbReference>
<keyword evidence="9" id="KW-1185">Reference proteome</keyword>
<dbReference type="InterPro" id="IPR007730">
    <property type="entry name" value="SPOR-like_dom"/>
</dbReference>
<dbReference type="CDD" id="cd22268">
    <property type="entry name" value="DPBB_RlpA-like"/>
    <property type="match status" value="1"/>
</dbReference>
<evidence type="ECO:0000313" key="8">
    <source>
        <dbReference type="EMBL" id="POB05013.1"/>
    </source>
</evidence>
<dbReference type="EMBL" id="PPSK01000003">
    <property type="protein sequence ID" value="POB05013.1"/>
    <property type="molecule type" value="Genomic_DNA"/>
</dbReference>
<keyword evidence="2 4" id="KW-0456">Lyase</keyword>
<dbReference type="InterPro" id="IPR036680">
    <property type="entry name" value="SPOR-like_sf"/>
</dbReference>
<gene>
    <name evidence="4" type="primary">rlpA</name>
    <name evidence="8" type="ORF">C1949_04350</name>
</gene>
<keyword evidence="1 4" id="KW-0732">Signal</keyword>
<dbReference type="InterPro" id="IPR036908">
    <property type="entry name" value="RlpA-like_sf"/>
</dbReference>
<dbReference type="GO" id="GO:0009279">
    <property type="term" value="C:cell outer membrane"/>
    <property type="evidence" value="ECO:0007669"/>
    <property type="project" value="TreeGrafter"/>
</dbReference>
<dbReference type="SUPFAM" id="SSF50685">
    <property type="entry name" value="Barwin-like endoglucanases"/>
    <property type="match status" value="1"/>
</dbReference>
<organism evidence="8 9">
    <name type="scientific">Halopseudomonas oceani</name>
    <dbReference type="NCBI Taxonomy" id="1708783"/>
    <lineage>
        <taxon>Bacteria</taxon>
        <taxon>Pseudomonadati</taxon>
        <taxon>Pseudomonadota</taxon>
        <taxon>Gammaproteobacteria</taxon>
        <taxon>Pseudomonadales</taxon>
        <taxon>Pseudomonadaceae</taxon>
        <taxon>Halopseudomonas</taxon>
    </lineage>
</organism>
<dbReference type="PROSITE" id="PS51724">
    <property type="entry name" value="SPOR"/>
    <property type="match status" value="1"/>
</dbReference>
<dbReference type="InterPro" id="IPR034718">
    <property type="entry name" value="RlpA"/>
</dbReference>
<keyword evidence="3 4" id="KW-0961">Cell wall biogenesis/degradation</keyword>
<dbReference type="SUPFAM" id="SSF110997">
    <property type="entry name" value="Sporulation related repeat"/>
    <property type="match status" value="1"/>
</dbReference>
<dbReference type="NCBIfam" id="TIGR00413">
    <property type="entry name" value="rlpA"/>
    <property type="match status" value="1"/>
</dbReference>
<feature type="signal peptide" evidence="4">
    <location>
        <begin position="1"/>
        <end position="20"/>
    </location>
</feature>
<protein>
    <recommendedName>
        <fullName evidence="4">Endolytic peptidoglycan transglycosylase RlpA</fullName>
        <ecNumber evidence="4">4.2.2.-</ecNumber>
    </recommendedName>
</protein>
<evidence type="ECO:0000256" key="3">
    <source>
        <dbReference type="ARBA" id="ARBA00023316"/>
    </source>
</evidence>
<dbReference type="Gene3D" id="2.40.40.10">
    <property type="entry name" value="RlpA-like domain"/>
    <property type="match status" value="1"/>
</dbReference>
<proteinExistence type="inferred from homology"/>
<evidence type="ECO:0000256" key="5">
    <source>
        <dbReference type="RuleBase" id="RU003495"/>
    </source>
</evidence>
<dbReference type="GO" id="GO:0000270">
    <property type="term" value="P:peptidoglycan metabolic process"/>
    <property type="evidence" value="ECO:0007669"/>
    <property type="project" value="UniProtKB-UniRule"/>
</dbReference>
<name>A0A2P4EXR1_9GAMM</name>
<dbReference type="EC" id="4.2.2.-" evidence="4"/>
<comment type="caution">
    <text evidence="8">The sequence shown here is derived from an EMBL/GenBank/DDBJ whole genome shotgun (WGS) entry which is preliminary data.</text>
</comment>
<dbReference type="Pfam" id="PF03330">
    <property type="entry name" value="DPBB_1"/>
    <property type="match status" value="1"/>
</dbReference>
<sequence precursor="true">MPIVLSSTRYLLFGGLVLLAACSSTPQSGPAAGSGGETGGARPLHDGPPSYMQDVSLIPDAVPTPHTGAYKASPYTVLGQRYQPMQDGRSYREEGTASWYGTKFHGQHTANGEVYDLYGMSAAHKTLPLPTYVKVTNLENGRQVIVRVNDRGPFYSDRIIDLSFAAAKKLGYADQGTAHVRVEGIDPVAWQQQNNPSYLVTREAVAEAPVAAALPAEPVENVQAGGYYLQVGAFSSDQAAQALRQRVMGVVGNNVRVSPVQIDSRTLHRVRVGPLSTQDEARRMMETLRVANLGTPALVTAN</sequence>
<dbReference type="GO" id="GO:0008932">
    <property type="term" value="F:lytic endotransglycosylase activity"/>
    <property type="evidence" value="ECO:0007669"/>
    <property type="project" value="UniProtKB-UniRule"/>
</dbReference>
<dbReference type="GO" id="GO:0071555">
    <property type="term" value="P:cell wall organization"/>
    <property type="evidence" value="ECO:0007669"/>
    <property type="project" value="UniProtKB-KW"/>
</dbReference>
<evidence type="ECO:0000256" key="2">
    <source>
        <dbReference type="ARBA" id="ARBA00023239"/>
    </source>
</evidence>
<comment type="function">
    <text evidence="4">Lytic transglycosylase with a strong preference for naked glycan strands that lack stem peptides.</text>
</comment>
<feature type="chain" id="PRO_5015206731" description="Endolytic peptidoglycan transglycosylase RlpA" evidence="4">
    <location>
        <begin position="21"/>
        <end position="302"/>
    </location>
</feature>
<feature type="region of interest" description="Disordered" evidence="6">
    <location>
        <begin position="27"/>
        <end position="49"/>
    </location>
</feature>
<reference evidence="8 9" key="1">
    <citation type="submission" date="2018-01" db="EMBL/GenBank/DDBJ databases">
        <title>Draft genome of the type strain Pseudomonas oceani DSM 100277 isolated from the deep water in Okinawa trough, northwestern Pacific Ocean.</title>
        <authorList>
            <person name="Gomila M."/>
            <person name="Mulet M."/>
            <person name="Garcia-Valdes E."/>
            <person name="Lalucat J."/>
        </authorList>
    </citation>
    <scope>NUCLEOTIDE SEQUENCE [LARGE SCALE GENOMIC DNA]</scope>
    <source>
        <strain evidence="8 9">DSM 100277</strain>
    </source>
</reference>
<dbReference type="Proteomes" id="UP000243451">
    <property type="component" value="Unassembled WGS sequence"/>
</dbReference>
<evidence type="ECO:0000256" key="1">
    <source>
        <dbReference type="ARBA" id="ARBA00022729"/>
    </source>
</evidence>
<dbReference type="PANTHER" id="PTHR34183:SF1">
    <property type="entry name" value="ENDOLYTIC PEPTIDOGLYCAN TRANSGLYCOSYLASE RLPA"/>
    <property type="match status" value="1"/>
</dbReference>
<evidence type="ECO:0000259" key="7">
    <source>
        <dbReference type="PROSITE" id="PS51724"/>
    </source>
</evidence>
<evidence type="ECO:0000256" key="6">
    <source>
        <dbReference type="SAM" id="MobiDB-lite"/>
    </source>
</evidence>
<dbReference type="InterPro" id="IPR012997">
    <property type="entry name" value="RplA"/>
</dbReference>
<comment type="similarity">
    <text evidence="4 5">Belongs to the RlpA family.</text>
</comment>
<evidence type="ECO:0000256" key="4">
    <source>
        <dbReference type="HAMAP-Rule" id="MF_02071"/>
    </source>
</evidence>
<dbReference type="Gene3D" id="3.30.70.1070">
    <property type="entry name" value="Sporulation related repeat"/>
    <property type="match status" value="1"/>
</dbReference>
<accession>A0A2P4EXR1</accession>
<dbReference type="HAMAP" id="MF_02071">
    <property type="entry name" value="RlpA"/>
    <property type="match status" value="1"/>
</dbReference>
<dbReference type="OrthoDB" id="9779128at2"/>
<evidence type="ECO:0000313" key="9">
    <source>
        <dbReference type="Proteomes" id="UP000243451"/>
    </source>
</evidence>
<keyword evidence="8" id="KW-0449">Lipoprotein</keyword>
<dbReference type="FunFam" id="2.40.40.10:FF:000003">
    <property type="entry name" value="Endolytic peptidoglycan transglycosylase RlpA"/>
    <property type="match status" value="1"/>
</dbReference>
<dbReference type="InterPro" id="IPR009009">
    <property type="entry name" value="RlpA-like_DPBB"/>
</dbReference>
<feature type="domain" description="SPOR" evidence="7">
    <location>
        <begin position="221"/>
        <end position="302"/>
    </location>
</feature>
<dbReference type="PANTHER" id="PTHR34183">
    <property type="entry name" value="ENDOLYTIC PEPTIDOGLYCAN TRANSGLYCOSYLASE RLPA"/>
    <property type="match status" value="1"/>
</dbReference>
<dbReference type="AlphaFoldDB" id="A0A2P4EXR1"/>